<dbReference type="EMBL" id="UYYB01025355">
    <property type="protein sequence ID" value="VDM72439.1"/>
    <property type="molecule type" value="Genomic_DNA"/>
</dbReference>
<organism evidence="2 3">
    <name type="scientific">Strongylus vulgaris</name>
    <name type="common">Blood worm</name>
    <dbReference type="NCBI Taxonomy" id="40348"/>
    <lineage>
        <taxon>Eukaryota</taxon>
        <taxon>Metazoa</taxon>
        <taxon>Ecdysozoa</taxon>
        <taxon>Nematoda</taxon>
        <taxon>Chromadorea</taxon>
        <taxon>Rhabditida</taxon>
        <taxon>Rhabditina</taxon>
        <taxon>Rhabditomorpha</taxon>
        <taxon>Strongyloidea</taxon>
        <taxon>Strongylidae</taxon>
        <taxon>Strongylus</taxon>
    </lineage>
</organism>
<name>A0A3P7IYX6_STRVU</name>
<evidence type="ECO:0000313" key="3">
    <source>
        <dbReference type="Proteomes" id="UP000270094"/>
    </source>
</evidence>
<feature type="region of interest" description="Disordered" evidence="1">
    <location>
        <begin position="25"/>
        <end position="68"/>
    </location>
</feature>
<dbReference type="Proteomes" id="UP000270094">
    <property type="component" value="Unassembled WGS sequence"/>
</dbReference>
<evidence type="ECO:0000313" key="2">
    <source>
        <dbReference type="EMBL" id="VDM72439.1"/>
    </source>
</evidence>
<evidence type="ECO:0000256" key="1">
    <source>
        <dbReference type="SAM" id="MobiDB-lite"/>
    </source>
</evidence>
<reference evidence="2 3" key="1">
    <citation type="submission" date="2018-11" db="EMBL/GenBank/DDBJ databases">
        <authorList>
            <consortium name="Pathogen Informatics"/>
        </authorList>
    </citation>
    <scope>NUCLEOTIDE SEQUENCE [LARGE SCALE GENOMIC DNA]</scope>
</reference>
<dbReference type="AlphaFoldDB" id="A0A3P7IYX6"/>
<dbReference type="OrthoDB" id="10497222at2759"/>
<keyword evidence="3" id="KW-1185">Reference proteome</keyword>
<accession>A0A3P7IYX6</accession>
<gene>
    <name evidence="2" type="ORF">SVUK_LOCUS7437</name>
</gene>
<protein>
    <submittedName>
        <fullName evidence="2">Uncharacterized protein</fullName>
    </submittedName>
</protein>
<proteinExistence type="predicted"/>
<sequence length="180" mass="20787">MDEIEILIKHHFRHSSTSSLEEFGETFHNNVSPPNLHPPELRGNSKSVPDGLKISLDSPEGHKAPPISPTSNVSWFVDELPVIEEEEQDKRRVSEGGSWFLVESSKTVFFFEIIYPQNHCRAVKATAPKQRIEVWNPMRAICQFLRGETSNKAKRSLMRKKVIKEINAGIRRYFNFFRHS</sequence>